<dbReference type="GO" id="GO:0051903">
    <property type="term" value="F:S-(hydroxymethyl)glutathione dehydrogenase [NAD(P)+] activity"/>
    <property type="evidence" value="ECO:0007669"/>
    <property type="project" value="TreeGrafter"/>
</dbReference>
<keyword evidence="15" id="KW-1185">Reference proteome</keyword>
<keyword evidence="5 11" id="KW-0479">Metal-binding</keyword>
<feature type="domain" description="Alcohol dehydrogenase-like N-terminal" evidence="13">
    <location>
        <begin position="41"/>
        <end position="171"/>
    </location>
</feature>
<comment type="cofactor">
    <cofactor evidence="1 11">
        <name>Zn(2+)</name>
        <dbReference type="ChEBI" id="CHEBI:29105"/>
    </cofactor>
</comment>
<comment type="catalytic activity">
    <reaction evidence="10">
        <text>a primary alcohol + NAD(+) = an aldehyde + NADH + H(+)</text>
        <dbReference type="Rhea" id="RHEA:10736"/>
        <dbReference type="ChEBI" id="CHEBI:15378"/>
        <dbReference type="ChEBI" id="CHEBI:15734"/>
        <dbReference type="ChEBI" id="CHEBI:17478"/>
        <dbReference type="ChEBI" id="CHEBI:57540"/>
        <dbReference type="ChEBI" id="CHEBI:57945"/>
        <dbReference type="EC" id="1.1.1.1"/>
    </reaction>
</comment>
<dbReference type="AlphaFoldDB" id="A0A6A2W8V5"/>
<dbReference type="Gene3D" id="3.40.50.720">
    <property type="entry name" value="NAD(P)-binding Rossmann-like Domain"/>
    <property type="match status" value="1"/>
</dbReference>
<dbReference type="OrthoDB" id="417550at2759"/>
<keyword evidence="6 11" id="KW-0862">Zinc</keyword>
<evidence type="ECO:0000259" key="13">
    <source>
        <dbReference type="Pfam" id="PF08240"/>
    </source>
</evidence>
<evidence type="ECO:0000256" key="5">
    <source>
        <dbReference type="ARBA" id="ARBA00022723"/>
    </source>
</evidence>
<evidence type="ECO:0000256" key="6">
    <source>
        <dbReference type="ARBA" id="ARBA00022833"/>
    </source>
</evidence>
<dbReference type="InterPro" id="IPR011032">
    <property type="entry name" value="GroES-like_sf"/>
</dbReference>
<dbReference type="InterPro" id="IPR036291">
    <property type="entry name" value="NAD(P)-bd_dom_sf"/>
</dbReference>
<dbReference type="Gene3D" id="3.90.180.10">
    <property type="entry name" value="Medium-chain alcohol dehydrogenases, catalytic domain"/>
    <property type="match status" value="1"/>
</dbReference>
<feature type="domain" description="Alcohol dehydrogenase-like C-terminal" evidence="12">
    <location>
        <begin position="213"/>
        <end position="342"/>
    </location>
</feature>
<keyword evidence="8" id="KW-0520">NAD</keyword>
<comment type="caution">
    <text evidence="14">The sequence shown here is derived from an EMBL/GenBank/DDBJ whole genome shotgun (WGS) entry which is preliminary data.</text>
</comment>
<dbReference type="GO" id="GO:0004022">
    <property type="term" value="F:alcohol dehydrogenase (NAD+) activity"/>
    <property type="evidence" value="ECO:0007669"/>
    <property type="project" value="UniProtKB-EC"/>
</dbReference>
<comment type="similarity">
    <text evidence="2">Belongs to the zinc-containing alcohol dehydrogenase family. Class-III subfamily.</text>
</comment>
<dbReference type="Proteomes" id="UP000436088">
    <property type="component" value="Unassembled WGS sequence"/>
</dbReference>
<dbReference type="SUPFAM" id="SSF50129">
    <property type="entry name" value="GroES-like"/>
    <property type="match status" value="2"/>
</dbReference>
<name>A0A6A2W8V5_HIBSY</name>
<dbReference type="SUPFAM" id="SSF51735">
    <property type="entry name" value="NAD(P)-binding Rossmann-fold domains"/>
    <property type="match status" value="1"/>
</dbReference>
<dbReference type="PROSITE" id="PS00059">
    <property type="entry name" value="ADH_ZINC"/>
    <property type="match status" value="1"/>
</dbReference>
<dbReference type="GO" id="GO:0008270">
    <property type="term" value="F:zinc ion binding"/>
    <property type="evidence" value="ECO:0007669"/>
    <property type="project" value="InterPro"/>
</dbReference>
<proteinExistence type="inferred from homology"/>
<comment type="catalytic activity">
    <reaction evidence="9">
        <text>a secondary alcohol + NAD(+) = a ketone + NADH + H(+)</text>
        <dbReference type="Rhea" id="RHEA:10740"/>
        <dbReference type="ChEBI" id="CHEBI:15378"/>
        <dbReference type="ChEBI" id="CHEBI:17087"/>
        <dbReference type="ChEBI" id="CHEBI:35681"/>
        <dbReference type="ChEBI" id="CHEBI:57540"/>
        <dbReference type="ChEBI" id="CHEBI:57945"/>
        <dbReference type="EC" id="1.1.1.1"/>
    </reaction>
</comment>
<dbReference type="EMBL" id="VEPZ02001788">
    <property type="protein sequence ID" value="KAE8654072.1"/>
    <property type="molecule type" value="Genomic_DNA"/>
</dbReference>
<dbReference type="Pfam" id="PF00107">
    <property type="entry name" value="ADH_zinc_N"/>
    <property type="match status" value="1"/>
</dbReference>
<sequence>MADGKLSSEIAGKPIRCKAAICREAGEPLVIEEIMVAPPSPYEVRIRIICTSLCYSDITFWKLKEPPACFPRILGHEAVGVVESVGENVNEVAAGDAVIPIFLSECGERDDCRSKHSNLCSKLPFRIHPWMPRYDTSRFTDLKGETLYHFLFISSFSEYTVVDVCNVVKIDPSIPPNRACLFGCCVATGVGAACKTAKVEAGSTVVIFGLGSIGLAVAKGAKLCGADRIIGVDVNPDKFEVAKKFGVIEFVNSKECGDKSLSQVVTEMTGGGADYCFECVGISSLVEEAFASCRKGWGKTIVLGVDKPGAQLKLNSSEVLLSGKTLTGCLYGGVKTKTDVPLLIKRYTDKELTVDEFVTHEVKFEDINKAFELLLGGKCIRCLIWMDK</sequence>
<evidence type="ECO:0000256" key="10">
    <source>
        <dbReference type="ARBA" id="ARBA00049243"/>
    </source>
</evidence>
<dbReference type="InterPro" id="IPR013154">
    <property type="entry name" value="ADH-like_N"/>
</dbReference>
<dbReference type="PANTHER" id="PTHR43880:SF7">
    <property type="entry name" value="ALCOHOL DEHYDROGENASE-LIKE 7"/>
    <property type="match status" value="1"/>
</dbReference>
<evidence type="ECO:0000313" key="14">
    <source>
        <dbReference type="EMBL" id="KAE8654072.1"/>
    </source>
</evidence>
<evidence type="ECO:0000259" key="12">
    <source>
        <dbReference type="Pfam" id="PF00107"/>
    </source>
</evidence>
<evidence type="ECO:0000256" key="1">
    <source>
        <dbReference type="ARBA" id="ARBA00001947"/>
    </source>
</evidence>
<keyword evidence="7" id="KW-0560">Oxidoreductase</keyword>
<dbReference type="PANTHER" id="PTHR43880">
    <property type="entry name" value="ALCOHOL DEHYDROGENASE"/>
    <property type="match status" value="1"/>
</dbReference>
<dbReference type="Pfam" id="PF08240">
    <property type="entry name" value="ADH_N"/>
    <property type="match status" value="1"/>
</dbReference>
<evidence type="ECO:0000256" key="11">
    <source>
        <dbReference type="RuleBase" id="RU361277"/>
    </source>
</evidence>
<dbReference type="GO" id="GO:0005829">
    <property type="term" value="C:cytosol"/>
    <property type="evidence" value="ECO:0007669"/>
    <property type="project" value="TreeGrafter"/>
</dbReference>
<evidence type="ECO:0000256" key="3">
    <source>
        <dbReference type="ARBA" id="ARBA00011738"/>
    </source>
</evidence>
<evidence type="ECO:0000313" key="15">
    <source>
        <dbReference type="Proteomes" id="UP000436088"/>
    </source>
</evidence>
<protein>
    <recommendedName>
        <fullName evidence="4">alcohol dehydrogenase</fullName>
        <ecNumber evidence="4">1.1.1.1</ecNumber>
    </recommendedName>
</protein>
<dbReference type="FunFam" id="3.40.50.720:FF:000003">
    <property type="entry name" value="S-(hydroxymethyl)glutathione dehydrogenase"/>
    <property type="match status" value="1"/>
</dbReference>
<comment type="subunit">
    <text evidence="3">Homodimer.</text>
</comment>
<gene>
    <name evidence="14" type="ORF">F3Y22_tig00117056pilonHSYRG00808</name>
</gene>
<dbReference type="GO" id="GO:0046294">
    <property type="term" value="P:formaldehyde catabolic process"/>
    <property type="evidence" value="ECO:0007669"/>
    <property type="project" value="TreeGrafter"/>
</dbReference>
<dbReference type="EC" id="1.1.1.1" evidence="4"/>
<dbReference type="InterPro" id="IPR013149">
    <property type="entry name" value="ADH-like_C"/>
</dbReference>
<evidence type="ECO:0000256" key="4">
    <source>
        <dbReference type="ARBA" id="ARBA00013190"/>
    </source>
</evidence>
<evidence type="ECO:0000256" key="8">
    <source>
        <dbReference type="ARBA" id="ARBA00023027"/>
    </source>
</evidence>
<organism evidence="14 15">
    <name type="scientific">Hibiscus syriacus</name>
    <name type="common">Rose of Sharon</name>
    <dbReference type="NCBI Taxonomy" id="106335"/>
    <lineage>
        <taxon>Eukaryota</taxon>
        <taxon>Viridiplantae</taxon>
        <taxon>Streptophyta</taxon>
        <taxon>Embryophyta</taxon>
        <taxon>Tracheophyta</taxon>
        <taxon>Spermatophyta</taxon>
        <taxon>Magnoliopsida</taxon>
        <taxon>eudicotyledons</taxon>
        <taxon>Gunneridae</taxon>
        <taxon>Pentapetalae</taxon>
        <taxon>rosids</taxon>
        <taxon>malvids</taxon>
        <taxon>Malvales</taxon>
        <taxon>Malvaceae</taxon>
        <taxon>Malvoideae</taxon>
        <taxon>Hibiscus</taxon>
    </lineage>
</organism>
<evidence type="ECO:0000256" key="9">
    <source>
        <dbReference type="ARBA" id="ARBA00049164"/>
    </source>
</evidence>
<dbReference type="FunFam" id="3.90.180.10:FF:000007">
    <property type="entry name" value="Alcohol dehydrogenase 6"/>
    <property type="match status" value="1"/>
</dbReference>
<reference evidence="14" key="1">
    <citation type="submission" date="2019-09" db="EMBL/GenBank/DDBJ databases">
        <title>Draft genome information of white flower Hibiscus syriacus.</title>
        <authorList>
            <person name="Kim Y.-M."/>
        </authorList>
    </citation>
    <scope>NUCLEOTIDE SEQUENCE [LARGE SCALE GENOMIC DNA]</scope>
    <source>
        <strain evidence="14">YM2019G1</strain>
    </source>
</reference>
<evidence type="ECO:0000256" key="2">
    <source>
        <dbReference type="ARBA" id="ARBA00010902"/>
    </source>
</evidence>
<dbReference type="InterPro" id="IPR002328">
    <property type="entry name" value="ADH_Zn_CS"/>
</dbReference>
<evidence type="ECO:0000256" key="7">
    <source>
        <dbReference type="ARBA" id="ARBA00023002"/>
    </source>
</evidence>
<accession>A0A6A2W8V5</accession>